<feature type="transmembrane region" description="Helical" evidence="1">
    <location>
        <begin position="134"/>
        <end position="153"/>
    </location>
</feature>
<gene>
    <name evidence="2" type="ORF">H9753_05695</name>
</gene>
<evidence type="ECO:0000313" key="2">
    <source>
        <dbReference type="EMBL" id="HJC63096.1"/>
    </source>
</evidence>
<feature type="transmembrane region" description="Helical" evidence="1">
    <location>
        <begin position="12"/>
        <end position="35"/>
    </location>
</feature>
<keyword evidence="1" id="KW-1133">Transmembrane helix</keyword>
<dbReference type="AlphaFoldDB" id="A0A9D2PP39"/>
<accession>A0A9D2PP39</accession>
<reference evidence="2" key="1">
    <citation type="journal article" date="2021" name="PeerJ">
        <title>Extensive microbial diversity within the chicken gut microbiome revealed by metagenomics and culture.</title>
        <authorList>
            <person name="Gilroy R."/>
            <person name="Ravi A."/>
            <person name="Getino M."/>
            <person name="Pursley I."/>
            <person name="Horton D.L."/>
            <person name="Alikhan N.F."/>
            <person name="Baker D."/>
            <person name="Gharbi K."/>
            <person name="Hall N."/>
            <person name="Watson M."/>
            <person name="Adriaenssens E.M."/>
            <person name="Foster-Nyarko E."/>
            <person name="Jarju S."/>
            <person name="Secka A."/>
            <person name="Antonio M."/>
            <person name="Oren A."/>
            <person name="Chaudhuri R.R."/>
            <person name="La Ragione R."/>
            <person name="Hildebrand F."/>
            <person name="Pallen M.J."/>
        </authorList>
    </citation>
    <scope>NUCLEOTIDE SEQUENCE</scope>
    <source>
        <strain evidence="2">ChiBcec2-3848</strain>
    </source>
</reference>
<evidence type="ECO:0000313" key="3">
    <source>
        <dbReference type="Proteomes" id="UP000823886"/>
    </source>
</evidence>
<evidence type="ECO:0000256" key="1">
    <source>
        <dbReference type="SAM" id="Phobius"/>
    </source>
</evidence>
<organism evidence="2 3">
    <name type="scientific">Candidatus Blautia merdavium</name>
    <dbReference type="NCBI Taxonomy" id="2838494"/>
    <lineage>
        <taxon>Bacteria</taxon>
        <taxon>Bacillati</taxon>
        <taxon>Bacillota</taxon>
        <taxon>Clostridia</taxon>
        <taxon>Lachnospirales</taxon>
        <taxon>Lachnospiraceae</taxon>
        <taxon>Blautia</taxon>
    </lineage>
</organism>
<dbReference type="Pfam" id="PF11368">
    <property type="entry name" value="DUF3169"/>
    <property type="match status" value="1"/>
</dbReference>
<keyword evidence="1" id="KW-0812">Transmembrane</keyword>
<dbReference type="InterPro" id="IPR021509">
    <property type="entry name" value="DUF3169"/>
</dbReference>
<dbReference type="Proteomes" id="UP000823886">
    <property type="component" value="Unassembled WGS sequence"/>
</dbReference>
<keyword evidence="1" id="KW-0472">Membrane</keyword>
<dbReference type="PROSITE" id="PS51257">
    <property type="entry name" value="PROKAR_LIPOPROTEIN"/>
    <property type="match status" value="1"/>
</dbReference>
<comment type="caution">
    <text evidence="2">The sequence shown here is derived from an EMBL/GenBank/DDBJ whole genome shotgun (WGS) entry which is preliminary data.</text>
</comment>
<reference evidence="2" key="2">
    <citation type="submission" date="2021-04" db="EMBL/GenBank/DDBJ databases">
        <authorList>
            <person name="Gilroy R."/>
        </authorList>
    </citation>
    <scope>NUCLEOTIDE SEQUENCE</scope>
    <source>
        <strain evidence="2">ChiBcec2-3848</strain>
    </source>
</reference>
<protein>
    <submittedName>
        <fullName evidence="2">DUF3169 family protein</fullName>
    </submittedName>
</protein>
<feature type="transmembrane region" description="Helical" evidence="1">
    <location>
        <begin position="197"/>
        <end position="217"/>
    </location>
</feature>
<feature type="transmembrane region" description="Helical" evidence="1">
    <location>
        <begin position="55"/>
        <end position="77"/>
    </location>
</feature>
<feature type="transmembrane region" description="Helical" evidence="1">
    <location>
        <begin position="106"/>
        <end position="128"/>
    </location>
</feature>
<name>A0A9D2PP39_9FIRM</name>
<dbReference type="EMBL" id="DWVZ01000075">
    <property type="protein sequence ID" value="HJC63096.1"/>
    <property type="molecule type" value="Genomic_DNA"/>
</dbReference>
<sequence length="250" mass="28659">MSKKRKETGRKAGFAQTLLIACIGAVIGGGGKAVVGLYQDYIKTFLREGESWFMAYSPLLLIVFAVAVCILCTVFVLSMRKACMHWEDKDEEEAEKMEKRQQRYQTFLGIFIAADAVLSGIVIASLRGRIGDKFALTAIGFFLISGIWILFSWDKLIKYEKQINPEKRGNIFSWNFNKEWLASCDEREKLKLFQAAYYTHLSMQILYLVIFCVLILLSGIIRVGVLPFVILGAVWLFQLLSYQYQYEHKK</sequence>
<proteinExistence type="predicted"/>